<gene>
    <name evidence="3" type="ORF">SAMN05421748_13417</name>
</gene>
<keyword evidence="4" id="KW-1185">Reference proteome</keyword>
<dbReference type="AlphaFoldDB" id="A0A285K986"/>
<feature type="compositionally biased region" description="Polar residues" evidence="1">
    <location>
        <begin position="1"/>
        <end position="21"/>
    </location>
</feature>
<evidence type="ECO:0000256" key="2">
    <source>
        <dbReference type="SAM" id="Phobius"/>
    </source>
</evidence>
<protein>
    <recommendedName>
        <fullName evidence="5">DUF4333 domain-containing protein</fullName>
    </recommendedName>
</protein>
<sequence>MTAEPQTGTPWNPDPSQTPSGLPTYGYVPPTAAPTTPAHTFAPPPPGAPAHGYGQSSTSSYGHAVPNPPSYGHAEPAAPAYGEAELGAPAYGGAELGAPAYGRTEPGAPSYGPVEPGMSSYGTPGAPVYGYGDPAGAERGYQQVAASPGVYSQAAASPVGYPQAAASPGGYSAPAYPGYAPSAGPLGYQQAQPYSSGYGAARSVMSTGKPPGLGWVIVGTAVIGALGAFIASNKAKKAAAVGVSATRYWVAFGVTLAVVWVLSIVSYFTFGGLDGRLTRAQLEKSIVAQAEISDANGFAVSATDATCVAASVDSRGAGTYQCVIEFENGARQSYQVTADSDGRWVTSNDN</sequence>
<feature type="transmembrane region" description="Helical" evidence="2">
    <location>
        <begin position="212"/>
        <end position="232"/>
    </location>
</feature>
<evidence type="ECO:0000313" key="4">
    <source>
        <dbReference type="Proteomes" id="UP000219612"/>
    </source>
</evidence>
<reference evidence="4" key="1">
    <citation type="submission" date="2017-09" db="EMBL/GenBank/DDBJ databases">
        <authorList>
            <person name="Varghese N."/>
            <person name="Submissions S."/>
        </authorList>
    </citation>
    <scope>NUCLEOTIDE SEQUENCE [LARGE SCALE GENOMIC DNA]</scope>
    <source>
        <strain evidence="4">CGMCC 4.6857</strain>
    </source>
</reference>
<accession>A0A285K986</accession>
<evidence type="ECO:0000256" key="1">
    <source>
        <dbReference type="SAM" id="MobiDB-lite"/>
    </source>
</evidence>
<evidence type="ECO:0000313" key="3">
    <source>
        <dbReference type="EMBL" id="SNY68783.1"/>
    </source>
</evidence>
<dbReference type="Proteomes" id="UP000219612">
    <property type="component" value="Unassembled WGS sequence"/>
</dbReference>
<keyword evidence="2" id="KW-0812">Transmembrane</keyword>
<feature type="region of interest" description="Disordered" evidence="1">
    <location>
        <begin position="1"/>
        <end position="77"/>
    </location>
</feature>
<feature type="transmembrane region" description="Helical" evidence="2">
    <location>
        <begin position="248"/>
        <end position="270"/>
    </location>
</feature>
<keyword evidence="2" id="KW-1133">Transmembrane helix</keyword>
<name>A0A285K986_9ACTN</name>
<keyword evidence="2" id="KW-0472">Membrane</keyword>
<dbReference type="EMBL" id="OBDY01000034">
    <property type="protein sequence ID" value="SNY68783.1"/>
    <property type="molecule type" value="Genomic_DNA"/>
</dbReference>
<evidence type="ECO:0008006" key="5">
    <source>
        <dbReference type="Google" id="ProtNLM"/>
    </source>
</evidence>
<organism evidence="3 4">
    <name type="scientific">Paractinoplanes atraurantiacus</name>
    <dbReference type="NCBI Taxonomy" id="1036182"/>
    <lineage>
        <taxon>Bacteria</taxon>
        <taxon>Bacillati</taxon>
        <taxon>Actinomycetota</taxon>
        <taxon>Actinomycetes</taxon>
        <taxon>Micromonosporales</taxon>
        <taxon>Micromonosporaceae</taxon>
        <taxon>Paractinoplanes</taxon>
    </lineage>
</organism>
<proteinExistence type="predicted"/>
<feature type="compositionally biased region" description="Low complexity" evidence="1">
    <location>
        <begin position="23"/>
        <end position="41"/>
    </location>
</feature>